<proteinExistence type="predicted"/>
<reference evidence="2" key="1">
    <citation type="submission" date="2017-11" db="EMBL/GenBank/DDBJ databases">
        <authorList>
            <person name="Kuznetsova I."/>
            <person name="Sazanova A."/>
            <person name="Chirak E."/>
            <person name="Safronova V."/>
            <person name="Willems A."/>
        </authorList>
    </citation>
    <scope>NUCLEOTIDE SEQUENCE [LARGE SCALE GENOMIC DNA]</scope>
    <source>
        <strain evidence="2">STM 196</strain>
    </source>
</reference>
<evidence type="ECO:0000313" key="2">
    <source>
        <dbReference type="Proteomes" id="UP000241444"/>
    </source>
</evidence>
<comment type="caution">
    <text evidence="1">The sequence shown here is derived from an EMBL/GenBank/DDBJ whole genome shotgun (WGS) entry which is preliminary data.</text>
</comment>
<evidence type="ECO:0000313" key="1">
    <source>
        <dbReference type="EMBL" id="PSH63327.1"/>
    </source>
</evidence>
<protein>
    <submittedName>
        <fullName evidence="1">Uncharacterized protein</fullName>
    </submittedName>
</protein>
<organism evidence="1 2">
    <name type="scientific">Phyllobacterium brassicacearum</name>
    <dbReference type="NCBI Taxonomy" id="314235"/>
    <lineage>
        <taxon>Bacteria</taxon>
        <taxon>Pseudomonadati</taxon>
        <taxon>Pseudomonadota</taxon>
        <taxon>Alphaproteobacteria</taxon>
        <taxon>Hyphomicrobiales</taxon>
        <taxon>Phyllobacteriaceae</taxon>
        <taxon>Phyllobacterium</taxon>
    </lineage>
</organism>
<dbReference type="EMBL" id="PGGO01000025">
    <property type="protein sequence ID" value="PSH63327.1"/>
    <property type="molecule type" value="Genomic_DNA"/>
</dbReference>
<dbReference type="RefSeq" id="WP_106713602.1">
    <property type="nucleotide sequence ID" value="NZ_PGGO01000025.1"/>
</dbReference>
<keyword evidence="2" id="KW-1185">Reference proteome</keyword>
<gene>
    <name evidence="1" type="ORF">CU102_23975</name>
</gene>
<dbReference type="AlphaFoldDB" id="A0A2P7BA38"/>
<accession>A0A2P7BA38</accession>
<dbReference type="Proteomes" id="UP000241444">
    <property type="component" value="Unassembled WGS sequence"/>
</dbReference>
<name>A0A2P7BA38_9HYPH</name>
<sequence length="76" mass="8177">MIRYLISLGGLKASLLIALALATVIGSLIFAANYLTDSIDADIAARRAQQEEEKAAAEKVKKIMDYDPSKARLVAP</sequence>